<keyword evidence="3" id="KW-1185">Reference proteome</keyword>
<evidence type="ECO:0008006" key="4">
    <source>
        <dbReference type="Google" id="ProtNLM"/>
    </source>
</evidence>
<evidence type="ECO:0000313" key="3">
    <source>
        <dbReference type="Proteomes" id="UP001152523"/>
    </source>
</evidence>
<feature type="region of interest" description="Disordered" evidence="1">
    <location>
        <begin position="123"/>
        <end position="153"/>
    </location>
</feature>
<organism evidence="2 3">
    <name type="scientific">Cuscuta epithymum</name>
    <dbReference type="NCBI Taxonomy" id="186058"/>
    <lineage>
        <taxon>Eukaryota</taxon>
        <taxon>Viridiplantae</taxon>
        <taxon>Streptophyta</taxon>
        <taxon>Embryophyta</taxon>
        <taxon>Tracheophyta</taxon>
        <taxon>Spermatophyta</taxon>
        <taxon>Magnoliopsida</taxon>
        <taxon>eudicotyledons</taxon>
        <taxon>Gunneridae</taxon>
        <taxon>Pentapetalae</taxon>
        <taxon>asterids</taxon>
        <taxon>lamiids</taxon>
        <taxon>Solanales</taxon>
        <taxon>Convolvulaceae</taxon>
        <taxon>Cuscuteae</taxon>
        <taxon>Cuscuta</taxon>
        <taxon>Cuscuta subgen. Cuscuta</taxon>
    </lineage>
</organism>
<accession>A0AAV0EB88</accession>
<sequence length="153" mass="17476">MTWEEFTQAPVARFQWLSEVKQMGTIDEYNTLLVQLTSQVPRLFDDYYLGHYMNELKGPMRGSLQLLRPDNLETTMELARDIEDTLSCQNEGEVNLIIQNAFEHYCRPRMGLYVSSKGNNMRRSTNSFSKATGQATRPTSGQSGQSTACSRFT</sequence>
<dbReference type="Proteomes" id="UP001152523">
    <property type="component" value="Unassembled WGS sequence"/>
</dbReference>
<dbReference type="EMBL" id="CAMAPF010000920">
    <property type="protein sequence ID" value="CAH9121251.1"/>
    <property type="molecule type" value="Genomic_DNA"/>
</dbReference>
<comment type="caution">
    <text evidence="2">The sequence shown here is derived from an EMBL/GenBank/DDBJ whole genome shotgun (WGS) entry which is preliminary data.</text>
</comment>
<evidence type="ECO:0000256" key="1">
    <source>
        <dbReference type="SAM" id="MobiDB-lite"/>
    </source>
</evidence>
<proteinExistence type="predicted"/>
<dbReference type="AlphaFoldDB" id="A0AAV0EB88"/>
<evidence type="ECO:0000313" key="2">
    <source>
        <dbReference type="EMBL" id="CAH9121251.1"/>
    </source>
</evidence>
<protein>
    <recommendedName>
        <fullName evidence="4">Retrotransposon gag domain-containing protein</fullName>
    </recommendedName>
</protein>
<gene>
    <name evidence="2" type="ORF">CEPIT_LOCUS23555</name>
</gene>
<reference evidence="2" key="1">
    <citation type="submission" date="2022-07" db="EMBL/GenBank/DDBJ databases">
        <authorList>
            <person name="Macas J."/>
            <person name="Novak P."/>
            <person name="Neumann P."/>
        </authorList>
    </citation>
    <scope>NUCLEOTIDE SEQUENCE</scope>
</reference>
<name>A0AAV0EB88_9ASTE</name>